<keyword evidence="1" id="KW-0233">DNA recombination</keyword>
<sequence>MLSKTLGMIEGRPVGEHPLVTRLLKGCYNINPPRPKYNIMWDPDQVLNYFVSLGENRILSLAQLARKMVTLVALATLMRVSEIASIGYESVVFSESSAKFSIIAPRKAQHSEPLQSFSISMCPNKMLCPVLVVQDYVERTQKFRSATNSERLVIAVIAPHKPVTPNSVSRWIKTSLRCAGVDTDTFGAHYTRSAAASKATAGGLSVDAILRAGNWSRESTFNRFYNRAKGSSVDSVVFGQQIQN</sequence>
<dbReference type="Proteomes" id="UP000076858">
    <property type="component" value="Unassembled WGS sequence"/>
</dbReference>
<feature type="domain" description="Tyr recombinase" evidence="2">
    <location>
        <begin position="33"/>
        <end position="238"/>
    </location>
</feature>
<protein>
    <recommendedName>
        <fullName evidence="2">Tyr recombinase domain-containing protein</fullName>
    </recommendedName>
</protein>
<dbReference type="Pfam" id="PF00589">
    <property type="entry name" value="Phage_integrase"/>
    <property type="match status" value="1"/>
</dbReference>
<dbReference type="STRING" id="35525.A0A164IQ29"/>
<dbReference type="SUPFAM" id="SSF56349">
    <property type="entry name" value="DNA breaking-rejoining enzymes"/>
    <property type="match status" value="1"/>
</dbReference>
<dbReference type="Gene3D" id="1.10.443.10">
    <property type="entry name" value="Intergrase catalytic core"/>
    <property type="match status" value="1"/>
</dbReference>
<dbReference type="AlphaFoldDB" id="A0A164IQ29"/>
<accession>A0A164IQ29</accession>
<dbReference type="GO" id="GO:0015074">
    <property type="term" value="P:DNA integration"/>
    <property type="evidence" value="ECO:0007669"/>
    <property type="project" value="InterPro"/>
</dbReference>
<evidence type="ECO:0000313" key="3">
    <source>
        <dbReference type="EMBL" id="KZS01497.1"/>
    </source>
</evidence>
<dbReference type="PANTHER" id="PTHR35617">
    <property type="entry name" value="PHAGE_INTEGRASE DOMAIN-CONTAINING PROTEIN"/>
    <property type="match status" value="1"/>
</dbReference>
<evidence type="ECO:0000313" key="4">
    <source>
        <dbReference type="Proteomes" id="UP000076858"/>
    </source>
</evidence>
<keyword evidence="4" id="KW-1185">Reference proteome</keyword>
<dbReference type="InterPro" id="IPR011010">
    <property type="entry name" value="DNA_brk_join_enz"/>
</dbReference>
<organism evidence="3 4">
    <name type="scientific">Daphnia magna</name>
    <dbReference type="NCBI Taxonomy" id="35525"/>
    <lineage>
        <taxon>Eukaryota</taxon>
        <taxon>Metazoa</taxon>
        <taxon>Ecdysozoa</taxon>
        <taxon>Arthropoda</taxon>
        <taxon>Crustacea</taxon>
        <taxon>Branchiopoda</taxon>
        <taxon>Diplostraca</taxon>
        <taxon>Cladocera</taxon>
        <taxon>Anomopoda</taxon>
        <taxon>Daphniidae</taxon>
        <taxon>Daphnia</taxon>
    </lineage>
</organism>
<dbReference type="InterPro" id="IPR013762">
    <property type="entry name" value="Integrase-like_cat_sf"/>
</dbReference>
<dbReference type="EMBL" id="LRGB01006729">
    <property type="protein sequence ID" value="KZS01497.1"/>
    <property type="molecule type" value="Genomic_DNA"/>
</dbReference>
<dbReference type="GO" id="GO:0006310">
    <property type="term" value="P:DNA recombination"/>
    <property type="evidence" value="ECO:0007669"/>
    <property type="project" value="UniProtKB-KW"/>
</dbReference>
<comment type="caution">
    <text evidence="3">The sequence shown here is derived from an EMBL/GenBank/DDBJ whole genome shotgun (WGS) entry which is preliminary data.</text>
</comment>
<dbReference type="InterPro" id="IPR002104">
    <property type="entry name" value="Integrase_catalytic"/>
</dbReference>
<gene>
    <name evidence="3" type="ORF">APZ42_001827</name>
</gene>
<dbReference type="OrthoDB" id="6361724at2759"/>
<name>A0A164IQ29_9CRUS</name>
<reference evidence="3 4" key="1">
    <citation type="submission" date="2016-03" db="EMBL/GenBank/DDBJ databases">
        <title>EvidentialGene: Evidence-directed Construction of Genes on Genomes.</title>
        <authorList>
            <person name="Gilbert D.G."/>
            <person name="Choi J.-H."/>
            <person name="Mockaitis K."/>
            <person name="Colbourne J."/>
            <person name="Pfrender M."/>
        </authorList>
    </citation>
    <scope>NUCLEOTIDE SEQUENCE [LARGE SCALE GENOMIC DNA]</scope>
    <source>
        <strain evidence="3 4">Xinb3</strain>
        <tissue evidence="3">Complete organism</tissue>
    </source>
</reference>
<evidence type="ECO:0000256" key="1">
    <source>
        <dbReference type="ARBA" id="ARBA00023172"/>
    </source>
</evidence>
<dbReference type="GO" id="GO:0003677">
    <property type="term" value="F:DNA binding"/>
    <property type="evidence" value="ECO:0007669"/>
    <property type="project" value="InterPro"/>
</dbReference>
<proteinExistence type="predicted"/>
<evidence type="ECO:0000259" key="2">
    <source>
        <dbReference type="PROSITE" id="PS51898"/>
    </source>
</evidence>
<dbReference type="PROSITE" id="PS51898">
    <property type="entry name" value="TYR_RECOMBINASE"/>
    <property type="match status" value="1"/>
</dbReference>
<dbReference type="PANTHER" id="PTHR35617:SF3">
    <property type="entry name" value="CORE-BINDING (CB) DOMAIN-CONTAINING PROTEIN"/>
    <property type="match status" value="1"/>
</dbReference>